<dbReference type="InterPro" id="IPR020846">
    <property type="entry name" value="MFS_dom"/>
</dbReference>
<sequence length="478" mass="49332">MRTSNPTAGGRTRTVALIVILLASFMDLLDVTIVNVTVPSIRIELAASPAHLQWMLAGYTLAFALGITTGARLGDLYGYRRVFLIGIAGFIAASALCGAAPTAGLLVAARVVQGFFAAAMVPQVLSQIQLMYAPHERGGAMAAFSSLSGLAAAVGPILGAALLETDWYGLGWRSVFWLNVPVGIVTLIVAARVLPQGHGAIRPRLDLTGMVIGATGLLLILYPLIAGSEQRPWPLWTYLCLVAGVAVLAGFHRHQRRLSGRGGSPLVEVSLFRVRSVGGGLLVQFLFFVPVMGFFFTFMQLLQSGLGMAPLRAGFTILPWPIATTIAAGLGAAVLLPRLGRATVQIGLAVLAAGFALLALTAATATPGTGWLAFLPGVLVGGAGMGLTVAPLAQLTLENVPAEHAGSGSGLFNTVAQVAASAGVAVVGTIFFPLLSARSGEATHGYGTAFGVTIWVSLALLALTVAATFLLPRRPIAG</sequence>
<organism evidence="7 8">
    <name type="scientific">Nonomuraea insulae</name>
    <dbReference type="NCBI Taxonomy" id="1616787"/>
    <lineage>
        <taxon>Bacteria</taxon>
        <taxon>Bacillati</taxon>
        <taxon>Actinomycetota</taxon>
        <taxon>Actinomycetes</taxon>
        <taxon>Streptosporangiales</taxon>
        <taxon>Streptosporangiaceae</taxon>
        <taxon>Nonomuraea</taxon>
    </lineage>
</organism>
<evidence type="ECO:0000313" key="7">
    <source>
        <dbReference type="EMBL" id="MFC5830901.1"/>
    </source>
</evidence>
<feature type="transmembrane region" description="Helical" evidence="5">
    <location>
        <begin position="175"/>
        <end position="195"/>
    </location>
</feature>
<feature type="transmembrane region" description="Helical" evidence="5">
    <location>
        <begin position="281"/>
        <end position="302"/>
    </location>
</feature>
<evidence type="ECO:0000256" key="5">
    <source>
        <dbReference type="SAM" id="Phobius"/>
    </source>
</evidence>
<evidence type="ECO:0000259" key="6">
    <source>
        <dbReference type="PROSITE" id="PS50850"/>
    </source>
</evidence>
<dbReference type="CDD" id="cd17321">
    <property type="entry name" value="MFS_MMR_MDR_like"/>
    <property type="match status" value="1"/>
</dbReference>
<keyword evidence="8" id="KW-1185">Reference proteome</keyword>
<evidence type="ECO:0000313" key="8">
    <source>
        <dbReference type="Proteomes" id="UP001596058"/>
    </source>
</evidence>
<feature type="transmembrane region" description="Helical" evidence="5">
    <location>
        <begin position="348"/>
        <end position="365"/>
    </location>
</feature>
<feature type="transmembrane region" description="Helical" evidence="5">
    <location>
        <begin position="233"/>
        <end position="251"/>
    </location>
</feature>
<name>A0ABW1D1F1_9ACTN</name>
<feature type="transmembrane region" description="Helical" evidence="5">
    <location>
        <begin position="83"/>
        <end position="109"/>
    </location>
</feature>
<dbReference type="PANTHER" id="PTHR42718">
    <property type="entry name" value="MAJOR FACILITATOR SUPERFAMILY MULTIDRUG TRANSPORTER MFSC"/>
    <property type="match status" value="1"/>
</dbReference>
<feature type="transmembrane region" description="Helical" evidence="5">
    <location>
        <begin position="317"/>
        <end position="336"/>
    </location>
</feature>
<dbReference type="EMBL" id="JBHSPA010000057">
    <property type="protein sequence ID" value="MFC5830901.1"/>
    <property type="molecule type" value="Genomic_DNA"/>
</dbReference>
<dbReference type="Gene3D" id="1.20.1250.20">
    <property type="entry name" value="MFS general substrate transporter like domains"/>
    <property type="match status" value="1"/>
</dbReference>
<dbReference type="Proteomes" id="UP001596058">
    <property type="component" value="Unassembled WGS sequence"/>
</dbReference>
<keyword evidence="2 5" id="KW-0812">Transmembrane</keyword>
<evidence type="ECO:0000256" key="3">
    <source>
        <dbReference type="ARBA" id="ARBA00022989"/>
    </source>
</evidence>
<dbReference type="Pfam" id="PF07690">
    <property type="entry name" value="MFS_1"/>
    <property type="match status" value="1"/>
</dbReference>
<protein>
    <submittedName>
        <fullName evidence="7">MFS transporter</fullName>
    </submittedName>
</protein>
<proteinExistence type="predicted"/>
<dbReference type="InterPro" id="IPR036259">
    <property type="entry name" value="MFS_trans_sf"/>
</dbReference>
<evidence type="ECO:0000256" key="1">
    <source>
        <dbReference type="ARBA" id="ARBA00004651"/>
    </source>
</evidence>
<feature type="transmembrane region" description="Helical" evidence="5">
    <location>
        <begin position="207"/>
        <end position="227"/>
    </location>
</feature>
<feature type="domain" description="Major facilitator superfamily (MFS) profile" evidence="6">
    <location>
        <begin position="16"/>
        <end position="475"/>
    </location>
</feature>
<evidence type="ECO:0000256" key="4">
    <source>
        <dbReference type="ARBA" id="ARBA00023136"/>
    </source>
</evidence>
<dbReference type="PANTHER" id="PTHR42718:SF39">
    <property type="entry name" value="ACTINORHODIN TRANSPORTER-RELATED"/>
    <property type="match status" value="1"/>
</dbReference>
<feature type="transmembrane region" description="Helical" evidence="5">
    <location>
        <begin position="115"/>
        <end position="133"/>
    </location>
</feature>
<feature type="transmembrane region" description="Helical" evidence="5">
    <location>
        <begin position="447"/>
        <end position="471"/>
    </location>
</feature>
<comment type="caution">
    <text evidence="7">The sequence shown here is derived from an EMBL/GenBank/DDBJ whole genome shotgun (WGS) entry which is preliminary data.</text>
</comment>
<keyword evidence="4 5" id="KW-0472">Membrane</keyword>
<feature type="transmembrane region" description="Helical" evidence="5">
    <location>
        <begin position="414"/>
        <end position="435"/>
    </location>
</feature>
<dbReference type="RefSeq" id="WP_379520377.1">
    <property type="nucleotide sequence ID" value="NZ_JBHSPA010000057.1"/>
</dbReference>
<dbReference type="SUPFAM" id="SSF103473">
    <property type="entry name" value="MFS general substrate transporter"/>
    <property type="match status" value="1"/>
</dbReference>
<keyword evidence="3 5" id="KW-1133">Transmembrane helix</keyword>
<dbReference type="InterPro" id="IPR011701">
    <property type="entry name" value="MFS"/>
</dbReference>
<feature type="transmembrane region" description="Helical" evidence="5">
    <location>
        <begin position="140"/>
        <end position="163"/>
    </location>
</feature>
<feature type="transmembrane region" description="Helical" evidence="5">
    <location>
        <begin position="54"/>
        <end position="71"/>
    </location>
</feature>
<accession>A0ABW1D1F1</accession>
<feature type="transmembrane region" description="Helical" evidence="5">
    <location>
        <begin position="12"/>
        <end position="34"/>
    </location>
</feature>
<comment type="subcellular location">
    <subcellularLocation>
        <location evidence="1">Cell membrane</location>
        <topology evidence="1">Multi-pass membrane protein</topology>
    </subcellularLocation>
</comment>
<dbReference type="PROSITE" id="PS50850">
    <property type="entry name" value="MFS"/>
    <property type="match status" value="1"/>
</dbReference>
<reference evidence="8" key="1">
    <citation type="journal article" date="2019" name="Int. J. Syst. Evol. Microbiol.">
        <title>The Global Catalogue of Microorganisms (GCM) 10K type strain sequencing project: providing services to taxonomists for standard genome sequencing and annotation.</title>
        <authorList>
            <consortium name="The Broad Institute Genomics Platform"/>
            <consortium name="The Broad Institute Genome Sequencing Center for Infectious Disease"/>
            <person name="Wu L."/>
            <person name="Ma J."/>
        </authorList>
    </citation>
    <scope>NUCLEOTIDE SEQUENCE [LARGE SCALE GENOMIC DNA]</scope>
    <source>
        <strain evidence="8">CCUG 53903</strain>
    </source>
</reference>
<gene>
    <name evidence="7" type="ORF">ACFPZ3_44210</name>
</gene>
<evidence type="ECO:0000256" key="2">
    <source>
        <dbReference type="ARBA" id="ARBA00022692"/>
    </source>
</evidence>
<feature type="transmembrane region" description="Helical" evidence="5">
    <location>
        <begin position="371"/>
        <end position="393"/>
    </location>
</feature>
<dbReference type="Gene3D" id="1.20.1720.10">
    <property type="entry name" value="Multidrug resistance protein D"/>
    <property type="match status" value="1"/>
</dbReference>